<evidence type="ECO:0000313" key="3">
    <source>
        <dbReference type="Proteomes" id="UP001516400"/>
    </source>
</evidence>
<dbReference type="Proteomes" id="UP001516400">
    <property type="component" value="Unassembled WGS sequence"/>
</dbReference>
<dbReference type="AlphaFoldDB" id="A0ABD2P4Z6"/>
<proteinExistence type="predicted"/>
<dbReference type="EMBL" id="JABFTP020000185">
    <property type="protein sequence ID" value="KAL3286042.1"/>
    <property type="molecule type" value="Genomic_DNA"/>
</dbReference>
<gene>
    <name evidence="2" type="ORF">HHI36_000555</name>
</gene>
<comment type="caution">
    <text evidence="2">The sequence shown here is derived from an EMBL/GenBank/DDBJ whole genome shotgun (WGS) entry which is preliminary data.</text>
</comment>
<accession>A0ABD2P4Z6</accession>
<protein>
    <submittedName>
        <fullName evidence="2">Uncharacterized protein</fullName>
    </submittedName>
</protein>
<name>A0ABD2P4Z6_9CUCU</name>
<evidence type="ECO:0000313" key="2">
    <source>
        <dbReference type="EMBL" id="KAL3286042.1"/>
    </source>
</evidence>
<keyword evidence="1" id="KW-0732">Signal</keyword>
<evidence type="ECO:0000256" key="1">
    <source>
        <dbReference type="SAM" id="SignalP"/>
    </source>
</evidence>
<reference evidence="2 3" key="1">
    <citation type="journal article" date="2021" name="BMC Biol.">
        <title>Horizontally acquired antibacterial genes associated with adaptive radiation of ladybird beetles.</title>
        <authorList>
            <person name="Li H.S."/>
            <person name="Tang X.F."/>
            <person name="Huang Y.H."/>
            <person name="Xu Z.Y."/>
            <person name="Chen M.L."/>
            <person name="Du X.Y."/>
            <person name="Qiu B.Y."/>
            <person name="Chen P.T."/>
            <person name="Zhang W."/>
            <person name="Slipinski A."/>
            <person name="Escalona H.E."/>
            <person name="Waterhouse R.M."/>
            <person name="Zwick A."/>
            <person name="Pang H."/>
        </authorList>
    </citation>
    <scope>NUCLEOTIDE SEQUENCE [LARGE SCALE GENOMIC DNA]</scope>
    <source>
        <strain evidence="2">SYSU2018</strain>
    </source>
</reference>
<keyword evidence="3" id="KW-1185">Reference proteome</keyword>
<feature type="chain" id="PRO_5044889175" evidence="1">
    <location>
        <begin position="21"/>
        <end position="111"/>
    </location>
</feature>
<organism evidence="2 3">
    <name type="scientific">Cryptolaemus montrouzieri</name>
    <dbReference type="NCBI Taxonomy" id="559131"/>
    <lineage>
        <taxon>Eukaryota</taxon>
        <taxon>Metazoa</taxon>
        <taxon>Ecdysozoa</taxon>
        <taxon>Arthropoda</taxon>
        <taxon>Hexapoda</taxon>
        <taxon>Insecta</taxon>
        <taxon>Pterygota</taxon>
        <taxon>Neoptera</taxon>
        <taxon>Endopterygota</taxon>
        <taxon>Coleoptera</taxon>
        <taxon>Polyphaga</taxon>
        <taxon>Cucujiformia</taxon>
        <taxon>Coccinelloidea</taxon>
        <taxon>Coccinellidae</taxon>
        <taxon>Scymninae</taxon>
        <taxon>Scymnini</taxon>
        <taxon>Cryptolaemus</taxon>
    </lineage>
</organism>
<feature type="signal peptide" evidence="1">
    <location>
        <begin position="1"/>
        <end position="20"/>
    </location>
</feature>
<sequence>MKSLFLIAPLLVLLLAVARAVETEEDCKCWKDFVPELHVDHYHCRGLIHKRLFDCNEPEPPLCKCTVDGKQITLDLGETHCAGMKNAGKNCDNDQEFEEFFKQNPHLKLHH</sequence>